<name>A0ACA9RR44_9GLOM</name>
<keyword evidence="2" id="KW-1185">Reference proteome</keyword>
<evidence type="ECO:0000313" key="1">
    <source>
        <dbReference type="EMBL" id="CAG8803999.1"/>
    </source>
</evidence>
<proteinExistence type="predicted"/>
<gene>
    <name evidence="1" type="ORF">RPERSI_LOCUS21633</name>
</gene>
<sequence length="249" mass="26984">YETAWIITNIAAGSTQHTQALVAGDVTQHLIKVLTTSTNIEVQTQIIWALGNIAGDGAVFRDIILSAGVIEPLLYILTHYDKYDYMAVRITVWATANMCRGCRCSDPSWSLITPAFPILGNMVQLNDIEIISDACEESLTSTVHLPVLRTLVNIASGAEKQTQSVIDAGALTVLTSSFLTTKNLTLRRDACLAVSNVAAGTYKQVNAVLTEPNLIESIVALLWDSDMKVVKEACWVLSNSTSLHNPGHI</sequence>
<feature type="non-terminal residue" evidence="1">
    <location>
        <position position="1"/>
    </location>
</feature>
<accession>A0ACA9RR44</accession>
<feature type="non-terminal residue" evidence="1">
    <location>
        <position position="249"/>
    </location>
</feature>
<reference evidence="1" key="1">
    <citation type="submission" date="2021-06" db="EMBL/GenBank/DDBJ databases">
        <authorList>
            <person name="Kallberg Y."/>
            <person name="Tangrot J."/>
            <person name="Rosling A."/>
        </authorList>
    </citation>
    <scope>NUCLEOTIDE SEQUENCE</scope>
    <source>
        <strain evidence="1">MA461A</strain>
    </source>
</reference>
<comment type="caution">
    <text evidence="1">The sequence shown here is derived from an EMBL/GenBank/DDBJ whole genome shotgun (WGS) entry which is preliminary data.</text>
</comment>
<organism evidence="1 2">
    <name type="scientific">Racocetra persica</name>
    <dbReference type="NCBI Taxonomy" id="160502"/>
    <lineage>
        <taxon>Eukaryota</taxon>
        <taxon>Fungi</taxon>
        <taxon>Fungi incertae sedis</taxon>
        <taxon>Mucoromycota</taxon>
        <taxon>Glomeromycotina</taxon>
        <taxon>Glomeromycetes</taxon>
        <taxon>Diversisporales</taxon>
        <taxon>Gigasporaceae</taxon>
        <taxon>Racocetra</taxon>
    </lineage>
</organism>
<dbReference type="Proteomes" id="UP000789920">
    <property type="component" value="Unassembled WGS sequence"/>
</dbReference>
<evidence type="ECO:0000313" key="2">
    <source>
        <dbReference type="Proteomes" id="UP000789920"/>
    </source>
</evidence>
<protein>
    <submittedName>
        <fullName evidence="1">31806_t:CDS:1</fullName>
    </submittedName>
</protein>
<dbReference type="EMBL" id="CAJVQC010063869">
    <property type="protein sequence ID" value="CAG8803999.1"/>
    <property type="molecule type" value="Genomic_DNA"/>
</dbReference>